<dbReference type="InterPro" id="IPR036388">
    <property type="entry name" value="WH-like_DNA-bd_sf"/>
</dbReference>
<dbReference type="CDD" id="cd08432">
    <property type="entry name" value="PBP2_GcdR_TrpI_HvrB_AmpR_like"/>
    <property type="match status" value="1"/>
</dbReference>
<name>A0ABR9EGU7_9GAMM</name>
<dbReference type="SUPFAM" id="SSF53850">
    <property type="entry name" value="Periplasmic binding protein-like II"/>
    <property type="match status" value="1"/>
</dbReference>
<dbReference type="PANTHER" id="PTHR30537">
    <property type="entry name" value="HTH-TYPE TRANSCRIPTIONAL REGULATOR"/>
    <property type="match status" value="1"/>
</dbReference>
<reference evidence="6 7" key="1">
    <citation type="submission" date="2015-03" db="EMBL/GenBank/DDBJ databases">
        <title>Genome sequence of Pseudoalteromonas aurantia.</title>
        <authorList>
            <person name="Xie B.-B."/>
            <person name="Rong J.-C."/>
            <person name="Qin Q.-L."/>
            <person name="Zhang Y.-Z."/>
        </authorList>
    </citation>
    <scope>NUCLEOTIDE SEQUENCE [LARGE SCALE GENOMIC DNA]</scope>
    <source>
        <strain evidence="6 7">208</strain>
    </source>
</reference>
<dbReference type="PROSITE" id="PS50931">
    <property type="entry name" value="HTH_LYSR"/>
    <property type="match status" value="1"/>
</dbReference>
<comment type="similarity">
    <text evidence="1">Belongs to the LysR transcriptional regulatory family.</text>
</comment>
<dbReference type="InterPro" id="IPR058163">
    <property type="entry name" value="LysR-type_TF_proteobact-type"/>
</dbReference>
<dbReference type="SUPFAM" id="SSF46785">
    <property type="entry name" value="Winged helix' DNA-binding domain"/>
    <property type="match status" value="1"/>
</dbReference>
<dbReference type="RefSeq" id="WP_192509361.1">
    <property type="nucleotide sequence ID" value="NZ_AQGV01000015.1"/>
</dbReference>
<dbReference type="EMBL" id="AQGV01000015">
    <property type="protein sequence ID" value="MBE0370208.1"/>
    <property type="molecule type" value="Genomic_DNA"/>
</dbReference>
<dbReference type="Pfam" id="PF03466">
    <property type="entry name" value="LysR_substrate"/>
    <property type="match status" value="1"/>
</dbReference>
<evidence type="ECO:0000313" key="6">
    <source>
        <dbReference type="EMBL" id="MBE0370208.1"/>
    </source>
</evidence>
<evidence type="ECO:0000313" key="7">
    <source>
        <dbReference type="Proteomes" id="UP000615755"/>
    </source>
</evidence>
<proteinExistence type="inferred from homology"/>
<dbReference type="PRINTS" id="PR00039">
    <property type="entry name" value="HTHLYSR"/>
</dbReference>
<protein>
    <recommendedName>
        <fullName evidence="5">HTH lysR-type domain-containing protein</fullName>
    </recommendedName>
</protein>
<sequence length="307" mass="34713">MTTQFSFSAIHTFTVITQTLSFSRAAEILHITPSAISHQMKLLESQLGVSLFTRQSKGIMLTEAGKALMENANKGVSLIQEGVSKSISTTKLRTLHIAAIPSLAQNWLLPKLPDFYDLHPDISIVLHAQDQLVNFSTSHIDAHLHFGTGYTQNNHAQFLASEYVYPVCHPDLLTVGCDNHISRLVSQYPLLQYNAALEDGPSNLTWQYWLSKHHICVNSKMIHRHFSHVGLSLEAAKHKQGLALAWHHMVSDLIKWGMLVQCDHTVLKLDYNYYLVSPEKPQEASDLHQFTSWLKHKFVHTSQPHNL</sequence>
<evidence type="ECO:0000256" key="3">
    <source>
        <dbReference type="ARBA" id="ARBA00023125"/>
    </source>
</evidence>
<keyword evidence="2" id="KW-0805">Transcription regulation</keyword>
<dbReference type="InterPro" id="IPR000847">
    <property type="entry name" value="LysR_HTH_N"/>
</dbReference>
<feature type="domain" description="HTH lysR-type" evidence="5">
    <location>
        <begin position="5"/>
        <end position="62"/>
    </location>
</feature>
<gene>
    <name evidence="6" type="ORF">PAUR_b0187</name>
</gene>
<accession>A0ABR9EGU7</accession>
<keyword evidence="4" id="KW-0804">Transcription</keyword>
<dbReference type="Proteomes" id="UP000615755">
    <property type="component" value="Unassembled WGS sequence"/>
</dbReference>
<evidence type="ECO:0000256" key="1">
    <source>
        <dbReference type="ARBA" id="ARBA00009437"/>
    </source>
</evidence>
<dbReference type="InterPro" id="IPR036390">
    <property type="entry name" value="WH_DNA-bd_sf"/>
</dbReference>
<evidence type="ECO:0000259" key="5">
    <source>
        <dbReference type="PROSITE" id="PS50931"/>
    </source>
</evidence>
<dbReference type="PANTHER" id="PTHR30537:SF74">
    <property type="entry name" value="HTH-TYPE TRANSCRIPTIONAL REGULATOR TRPI"/>
    <property type="match status" value="1"/>
</dbReference>
<comment type="caution">
    <text evidence="6">The sequence shown here is derived from an EMBL/GenBank/DDBJ whole genome shotgun (WGS) entry which is preliminary data.</text>
</comment>
<evidence type="ECO:0000256" key="2">
    <source>
        <dbReference type="ARBA" id="ARBA00023015"/>
    </source>
</evidence>
<keyword evidence="7" id="KW-1185">Reference proteome</keyword>
<evidence type="ECO:0000256" key="4">
    <source>
        <dbReference type="ARBA" id="ARBA00023163"/>
    </source>
</evidence>
<dbReference type="Gene3D" id="1.10.10.10">
    <property type="entry name" value="Winged helix-like DNA-binding domain superfamily/Winged helix DNA-binding domain"/>
    <property type="match status" value="1"/>
</dbReference>
<organism evidence="6 7">
    <name type="scientific">Pseudoalteromonas aurantia 208</name>
    <dbReference type="NCBI Taxonomy" id="1314867"/>
    <lineage>
        <taxon>Bacteria</taxon>
        <taxon>Pseudomonadati</taxon>
        <taxon>Pseudomonadota</taxon>
        <taxon>Gammaproteobacteria</taxon>
        <taxon>Alteromonadales</taxon>
        <taxon>Pseudoalteromonadaceae</taxon>
        <taxon>Pseudoalteromonas</taxon>
    </lineage>
</organism>
<dbReference type="InterPro" id="IPR005119">
    <property type="entry name" value="LysR_subst-bd"/>
</dbReference>
<dbReference type="Pfam" id="PF00126">
    <property type="entry name" value="HTH_1"/>
    <property type="match status" value="1"/>
</dbReference>
<keyword evidence="3" id="KW-0238">DNA-binding</keyword>
<dbReference type="Gene3D" id="3.40.190.10">
    <property type="entry name" value="Periplasmic binding protein-like II"/>
    <property type="match status" value="2"/>
</dbReference>